<dbReference type="PANTHER" id="PTHR31120">
    <property type="entry name" value="METALLOPROTEASE TIKI"/>
    <property type="match status" value="1"/>
</dbReference>
<keyword evidence="14" id="KW-1185">Reference proteome</keyword>
<evidence type="ECO:0000256" key="3">
    <source>
        <dbReference type="ARBA" id="ARBA00004479"/>
    </source>
</evidence>
<organism evidence="13 14">
    <name type="scientific">Williamwhitmania taraxaci</name>
    <dbReference type="NCBI Taxonomy" id="1640674"/>
    <lineage>
        <taxon>Bacteria</taxon>
        <taxon>Pseudomonadati</taxon>
        <taxon>Bacteroidota</taxon>
        <taxon>Bacteroidia</taxon>
        <taxon>Bacteroidales</taxon>
        <taxon>Williamwhitmaniaceae</taxon>
        <taxon>Williamwhitmania</taxon>
    </lineage>
</organism>
<dbReference type="AlphaFoldDB" id="A0A1G6LZT0"/>
<dbReference type="GO" id="GO:0004222">
    <property type="term" value="F:metalloendopeptidase activity"/>
    <property type="evidence" value="ECO:0007669"/>
    <property type="project" value="TreeGrafter"/>
</dbReference>
<keyword evidence="7" id="KW-0732">Signal</keyword>
<dbReference type="InterPro" id="IPR040230">
    <property type="entry name" value="TIKI1/2-like"/>
</dbReference>
<evidence type="ECO:0000256" key="8">
    <source>
        <dbReference type="ARBA" id="ARBA00022801"/>
    </source>
</evidence>
<comment type="cofactor">
    <cofactor evidence="2">
        <name>Co(2+)</name>
        <dbReference type="ChEBI" id="CHEBI:48828"/>
    </cofactor>
</comment>
<dbReference type="EMBL" id="FMYP01000033">
    <property type="protein sequence ID" value="SDC48739.1"/>
    <property type="molecule type" value="Genomic_DNA"/>
</dbReference>
<keyword evidence="6" id="KW-0479">Metal-binding</keyword>
<sequence>MENFRLSTLKKMIIVPLIVAPAIFAQGQDSESSSLLWKVSGNGLASPSYLFGTIHALPQSRFFLPDSVEKALASCEKVVLEIDMDEPGMMSELQQEMLMTDNALDRILSHDEYELIAKFFIDSLGIPLAPLANVKPMLLTSFMLPKIIGQNPASYEGIFVQMAGALGKEVLGLETVQEQIGYIDKVPLDKQAKMLVESIIDFNKSKAEYDAMLTAYETQNIEDIYRYMLETSNDFKEMEELLIKNRNHAWVPRIGKLAKESTCFFAVGSGHLGGSEGVVALLRQAGYSVIPVF</sequence>
<comment type="subcellular location">
    <subcellularLocation>
        <location evidence="3">Membrane</location>
        <topology evidence="3">Single-pass type I membrane protein</topology>
    </subcellularLocation>
</comment>
<dbReference type="GO" id="GO:0046872">
    <property type="term" value="F:metal ion binding"/>
    <property type="evidence" value="ECO:0007669"/>
    <property type="project" value="UniProtKB-KW"/>
</dbReference>
<dbReference type="GO" id="GO:0006508">
    <property type="term" value="P:proteolysis"/>
    <property type="evidence" value="ECO:0007669"/>
    <property type="project" value="UniProtKB-KW"/>
</dbReference>
<evidence type="ECO:0000256" key="12">
    <source>
        <dbReference type="ARBA" id="ARBA00023180"/>
    </source>
</evidence>
<dbReference type="GO" id="GO:0030178">
    <property type="term" value="P:negative regulation of Wnt signaling pathway"/>
    <property type="evidence" value="ECO:0007669"/>
    <property type="project" value="InterPro"/>
</dbReference>
<dbReference type="Proteomes" id="UP000199452">
    <property type="component" value="Unassembled WGS sequence"/>
</dbReference>
<comment type="cofactor">
    <cofactor evidence="1">
        <name>Mn(2+)</name>
        <dbReference type="ChEBI" id="CHEBI:29035"/>
    </cofactor>
</comment>
<evidence type="ECO:0000256" key="11">
    <source>
        <dbReference type="ARBA" id="ARBA00023136"/>
    </source>
</evidence>
<dbReference type="CDD" id="cd14789">
    <property type="entry name" value="Tiki"/>
    <property type="match status" value="1"/>
</dbReference>
<evidence type="ECO:0000313" key="13">
    <source>
        <dbReference type="EMBL" id="SDC48739.1"/>
    </source>
</evidence>
<keyword evidence="9" id="KW-1133">Transmembrane helix</keyword>
<dbReference type="InterPro" id="IPR002816">
    <property type="entry name" value="TraB/PrgY/GumN_fam"/>
</dbReference>
<evidence type="ECO:0000256" key="7">
    <source>
        <dbReference type="ARBA" id="ARBA00022729"/>
    </source>
</evidence>
<evidence type="ECO:0000256" key="2">
    <source>
        <dbReference type="ARBA" id="ARBA00001941"/>
    </source>
</evidence>
<evidence type="ECO:0000256" key="5">
    <source>
        <dbReference type="ARBA" id="ARBA00022692"/>
    </source>
</evidence>
<dbReference type="PANTHER" id="PTHR31120:SF6">
    <property type="entry name" value="METALLOPROTEASE TIKI HOMOLOG"/>
    <property type="match status" value="1"/>
</dbReference>
<keyword evidence="4" id="KW-0645">Protease</keyword>
<accession>A0A1G6LZT0</accession>
<protein>
    <recommendedName>
        <fullName evidence="15">TraB family protein</fullName>
    </recommendedName>
</protein>
<evidence type="ECO:0000256" key="10">
    <source>
        <dbReference type="ARBA" id="ARBA00023049"/>
    </source>
</evidence>
<keyword evidence="11" id="KW-0472">Membrane</keyword>
<evidence type="ECO:0000256" key="4">
    <source>
        <dbReference type="ARBA" id="ARBA00022670"/>
    </source>
</evidence>
<evidence type="ECO:0000256" key="1">
    <source>
        <dbReference type="ARBA" id="ARBA00001936"/>
    </source>
</evidence>
<dbReference type="GO" id="GO:0016020">
    <property type="term" value="C:membrane"/>
    <property type="evidence" value="ECO:0007669"/>
    <property type="project" value="UniProtKB-SubCell"/>
</dbReference>
<keyword evidence="5" id="KW-0812">Transmembrane</keyword>
<keyword evidence="8" id="KW-0378">Hydrolase</keyword>
<keyword evidence="12" id="KW-0325">Glycoprotein</keyword>
<dbReference type="Pfam" id="PF01963">
    <property type="entry name" value="TraB_PrgY_gumN"/>
    <property type="match status" value="1"/>
</dbReference>
<name>A0A1G6LZT0_9BACT</name>
<evidence type="ECO:0000256" key="9">
    <source>
        <dbReference type="ARBA" id="ARBA00022989"/>
    </source>
</evidence>
<gene>
    <name evidence="13" type="ORF">SAMN05216323_103338</name>
</gene>
<evidence type="ECO:0000313" key="14">
    <source>
        <dbReference type="Proteomes" id="UP000199452"/>
    </source>
</evidence>
<reference evidence="13 14" key="1">
    <citation type="submission" date="2016-09" db="EMBL/GenBank/DDBJ databases">
        <authorList>
            <person name="Capua I."/>
            <person name="De Benedictis P."/>
            <person name="Joannis T."/>
            <person name="Lombin L.H."/>
            <person name="Cattoli G."/>
        </authorList>
    </citation>
    <scope>NUCLEOTIDE SEQUENCE [LARGE SCALE GENOMIC DNA]</scope>
    <source>
        <strain evidence="13 14">A7P-90m</strain>
    </source>
</reference>
<keyword evidence="10" id="KW-0482">Metalloprotease</keyword>
<evidence type="ECO:0000256" key="6">
    <source>
        <dbReference type="ARBA" id="ARBA00022723"/>
    </source>
</evidence>
<evidence type="ECO:0008006" key="15">
    <source>
        <dbReference type="Google" id="ProtNLM"/>
    </source>
</evidence>
<proteinExistence type="predicted"/>